<gene>
    <name evidence="5" type="ORF">MOZ60_02745</name>
</gene>
<evidence type="ECO:0000256" key="2">
    <source>
        <dbReference type="ARBA" id="ARBA00022723"/>
    </source>
</evidence>
<dbReference type="AlphaFoldDB" id="A0AB35U0V9"/>
<keyword evidence="1" id="KW-0808">Transferase</keyword>
<dbReference type="RefSeq" id="WP_370595565.1">
    <property type="nucleotide sequence ID" value="NZ_JALBUR010000004.1"/>
</dbReference>
<evidence type="ECO:0000256" key="1">
    <source>
        <dbReference type="ARBA" id="ARBA00022679"/>
    </source>
</evidence>
<comment type="caution">
    <text evidence="5">The sequence shown here is derived from an EMBL/GenBank/DDBJ whole genome shotgun (WGS) entry which is preliminary data.</text>
</comment>
<dbReference type="NCBIfam" id="TIGR00556">
    <property type="entry name" value="pantethn_trn"/>
    <property type="match status" value="1"/>
</dbReference>
<evidence type="ECO:0000313" key="6">
    <source>
        <dbReference type="Proteomes" id="UP001286174"/>
    </source>
</evidence>
<dbReference type="EMBL" id="JALBUR010000004">
    <property type="protein sequence ID" value="MDX8419008.1"/>
    <property type="molecule type" value="Genomic_DNA"/>
</dbReference>
<proteinExistence type="predicted"/>
<reference evidence="5 6" key="1">
    <citation type="submission" date="2022-03" db="EMBL/GenBank/DDBJ databases">
        <title>Novel taxa within the pig intestine.</title>
        <authorList>
            <person name="Wylensek D."/>
            <person name="Bishof K."/>
            <person name="Afrizal A."/>
            <person name="Clavel T."/>
        </authorList>
    </citation>
    <scope>NUCLEOTIDE SEQUENCE [LARGE SCALE GENOMIC DNA]</scope>
    <source>
        <strain evidence="5 6">CLA-KB-P133</strain>
    </source>
</reference>
<dbReference type="InterPro" id="IPR008278">
    <property type="entry name" value="4-PPantetheinyl_Trfase_dom"/>
</dbReference>
<dbReference type="GO" id="GO:0008897">
    <property type="term" value="F:holo-[acyl-carrier-protein] synthase activity"/>
    <property type="evidence" value="ECO:0007669"/>
    <property type="project" value="InterPro"/>
</dbReference>
<dbReference type="InterPro" id="IPR004568">
    <property type="entry name" value="Ppantetheine-prot_Trfase_dom"/>
</dbReference>
<dbReference type="InterPro" id="IPR037143">
    <property type="entry name" value="4-PPantetheinyl_Trfase_dom_sf"/>
</dbReference>
<keyword evidence="2" id="KW-0479">Metal-binding</keyword>
<accession>A0AB35U0V9</accession>
<dbReference type="GO" id="GO:0006633">
    <property type="term" value="P:fatty acid biosynthetic process"/>
    <property type="evidence" value="ECO:0007669"/>
    <property type="project" value="InterPro"/>
</dbReference>
<dbReference type="GO" id="GO:0000287">
    <property type="term" value="F:magnesium ion binding"/>
    <property type="evidence" value="ECO:0007669"/>
    <property type="project" value="InterPro"/>
</dbReference>
<dbReference type="Gene3D" id="3.90.470.20">
    <property type="entry name" value="4'-phosphopantetheinyl transferase domain"/>
    <property type="match status" value="1"/>
</dbReference>
<sequence length="102" mass="11869">MTGIDIVQLSRIRLDQPLIRKILTEKEQMEYAELKTDRRRMEYLGGHFAAKEAIFKATQDQSWLSYSILHKKNGRPYIDSHPDWQISIAHDGDYAIAIVIIP</sequence>
<dbReference type="Proteomes" id="UP001286174">
    <property type="component" value="Unassembled WGS sequence"/>
</dbReference>
<evidence type="ECO:0000256" key="3">
    <source>
        <dbReference type="ARBA" id="ARBA00022842"/>
    </source>
</evidence>
<name>A0AB35U0V9_9FIRM</name>
<dbReference type="Pfam" id="PF01648">
    <property type="entry name" value="ACPS"/>
    <property type="match status" value="1"/>
</dbReference>
<keyword evidence="6" id="KW-1185">Reference proteome</keyword>
<feature type="domain" description="4'-phosphopantetheinyl transferase" evidence="4">
    <location>
        <begin position="3"/>
        <end position="99"/>
    </location>
</feature>
<dbReference type="SUPFAM" id="SSF56214">
    <property type="entry name" value="4'-phosphopantetheinyl transferase"/>
    <property type="match status" value="1"/>
</dbReference>
<keyword evidence="3" id="KW-0460">Magnesium</keyword>
<evidence type="ECO:0000259" key="4">
    <source>
        <dbReference type="Pfam" id="PF01648"/>
    </source>
</evidence>
<protein>
    <submittedName>
        <fullName evidence="5">Holo-ACP synthase</fullName>
    </submittedName>
</protein>
<evidence type="ECO:0000313" key="5">
    <source>
        <dbReference type="EMBL" id="MDX8419008.1"/>
    </source>
</evidence>
<organism evidence="5 6">
    <name type="scientific">Grylomicrobium aquisgranensis</name>
    <dbReference type="NCBI Taxonomy" id="2926318"/>
    <lineage>
        <taxon>Bacteria</taxon>
        <taxon>Bacillati</taxon>
        <taxon>Bacillota</taxon>
        <taxon>Erysipelotrichia</taxon>
        <taxon>Erysipelotrichales</taxon>
        <taxon>Erysipelotrichaceae</taxon>
        <taxon>Grylomicrobium</taxon>
    </lineage>
</organism>